<gene>
    <name evidence="1" type="ORF">PLOB_00001626</name>
</gene>
<accession>A0ABN8Q366</accession>
<keyword evidence="2" id="KW-1185">Reference proteome</keyword>
<name>A0ABN8Q366_9CNID</name>
<evidence type="ECO:0000313" key="2">
    <source>
        <dbReference type="Proteomes" id="UP001159405"/>
    </source>
</evidence>
<protein>
    <submittedName>
        <fullName evidence="1">Uncharacterized protein</fullName>
    </submittedName>
</protein>
<dbReference type="Proteomes" id="UP001159405">
    <property type="component" value="Unassembled WGS sequence"/>
</dbReference>
<evidence type="ECO:0000313" key="1">
    <source>
        <dbReference type="EMBL" id="CAH3156050.1"/>
    </source>
</evidence>
<reference evidence="1 2" key="1">
    <citation type="submission" date="2022-05" db="EMBL/GenBank/DDBJ databases">
        <authorList>
            <consortium name="Genoscope - CEA"/>
            <person name="William W."/>
        </authorList>
    </citation>
    <scope>NUCLEOTIDE SEQUENCE [LARGE SCALE GENOMIC DNA]</scope>
</reference>
<sequence>MSASGNFSVLREHLKEKALHALFSLRRHTNHSKLKASLACKIFDAMISPILTYNSEIWSVYAKPDFK</sequence>
<organism evidence="1 2">
    <name type="scientific">Porites lobata</name>
    <dbReference type="NCBI Taxonomy" id="104759"/>
    <lineage>
        <taxon>Eukaryota</taxon>
        <taxon>Metazoa</taxon>
        <taxon>Cnidaria</taxon>
        <taxon>Anthozoa</taxon>
        <taxon>Hexacorallia</taxon>
        <taxon>Scleractinia</taxon>
        <taxon>Fungiina</taxon>
        <taxon>Poritidae</taxon>
        <taxon>Porites</taxon>
    </lineage>
</organism>
<proteinExistence type="predicted"/>
<dbReference type="EMBL" id="CALNXK010000103">
    <property type="protein sequence ID" value="CAH3156050.1"/>
    <property type="molecule type" value="Genomic_DNA"/>
</dbReference>
<comment type="caution">
    <text evidence="1">The sequence shown here is derived from an EMBL/GenBank/DDBJ whole genome shotgun (WGS) entry which is preliminary data.</text>
</comment>